<name>A0A645D1P2_9ZZZZ</name>
<evidence type="ECO:0000256" key="1">
    <source>
        <dbReference type="SAM" id="MobiDB-lite"/>
    </source>
</evidence>
<gene>
    <name evidence="2" type="ORF">SDC9_130210</name>
</gene>
<dbReference type="AlphaFoldDB" id="A0A645D1P2"/>
<accession>A0A645D1P2</accession>
<reference evidence="2" key="1">
    <citation type="submission" date="2019-08" db="EMBL/GenBank/DDBJ databases">
        <authorList>
            <person name="Kucharzyk K."/>
            <person name="Murdoch R.W."/>
            <person name="Higgins S."/>
            <person name="Loffler F."/>
        </authorList>
    </citation>
    <scope>NUCLEOTIDE SEQUENCE</scope>
</reference>
<proteinExistence type="predicted"/>
<dbReference type="EMBL" id="VSSQ01032018">
    <property type="protein sequence ID" value="MPM83147.1"/>
    <property type="molecule type" value="Genomic_DNA"/>
</dbReference>
<protein>
    <submittedName>
        <fullName evidence="2">Uncharacterized protein</fullName>
    </submittedName>
</protein>
<sequence length="134" mass="14190">MADDIGVLELGEVVLVVVIGRAVTASLRGRVGHAHRPDFQPRVFAGVRVARHHRIGDVVAHLDGSANRAAEGRAVQPVADTDHAVFEAVGGQRRRDDGGGVQGERRRGRAQQQRGDGGAQAPGCQQEAHGCVLR</sequence>
<organism evidence="2">
    <name type="scientific">bioreactor metagenome</name>
    <dbReference type="NCBI Taxonomy" id="1076179"/>
    <lineage>
        <taxon>unclassified sequences</taxon>
        <taxon>metagenomes</taxon>
        <taxon>ecological metagenomes</taxon>
    </lineage>
</organism>
<evidence type="ECO:0000313" key="2">
    <source>
        <dbReference type="EMBL" id="MPM83147.1"/>
    </source>
</evidence>
<feature type="region of interest" description="Disordered" evidence="1">
    <location>
        <begin position="81"/>
        <end position="134"/>
    </location>
</feature>
<comment type="caution">
    <text evidence="2">The sequence shown here is derived from an EMBL/GenBank/DDBJ whole genome shotgun (WGS) entry which is preliminary data.</text>
</comment>